<dbReference type="AlphaFoldDB" id="A0AAI8YJM0"/>
<reference evidence="2" key="1">
    <citation type="submission" date="2023-10" db="EMBL/GenBank/DDBJ databases">
        <authorList>
            <person name="Hackl T."/>
        </authorList>
    </citation>
    <scope>NUCLEOTIDE SEQUENCE</scope>
</reference>
<accession>A0AAI8YJM0</accession>
<evidence type="ECO:0000313" key="2">
    <source>
        <dbReference type="EMBL" id="CAJ2507142.1"/>
    </source>
</evidence>
<sequence>MDPVSPVSLTNECLSLISAITKITVTIPGFIRKCRDARGDLVAVSGDLSQLATILEIYKHDSSVMDHEAVPRNLQGSIQSIMRECFKYLEEFDQVLAEATKSNGLVGVVVMWVKDSESRVASICSRLSSRRQLLSFTNDLIHILRESVVILQSQIQRLFDQIAKQNQSTLVIDDFIASIEPYAESVMDDLETRPKIEEGVPVTSRGNTMPATRELSKAVPIASPSSLEGYNVPVDCSRASGPVDVASRQTTEIARGQGLTGVPSLVIQPAGTSSYGDTCNSKNHPSQRYSEDLTDLNDGFDSTTLGPGSVTSINVESFADRHYFAVSTCRPRPPATFYTDEYTSESRHQEQKVIHFQVSPNGRYILLIRQPRRSKSTSEHTPVGEEVDPSQTPVREKIYPDLSNRPSTPPGSSSTTDGILITRIEVETESVQTYVFRPRVWSFSEGNFSVTQDCRYLAYVNAPTVRIFDIVSRKGVLEIQDEDLVPGVQAPLVSCSHGGDKNILAVAVGNMVKLWEINDKAEEGKQEERTRSVPDK</sequence>
<dbReference type="EMBL" id="CAUWAG010000010">
    <property type="protein sequence ID" value="CAJ2507142.1"/>
    <property type="molecule type" value="Genomic_DNA"/>
</dbReference>
<evidence type="ECO:0000256" key="1">
    <source>
        <dbReference type="SAM" id="MobiDB-lite"/>
    </source>
</evidence>
<dbReference type="Proteomes" id="UP001295740">
    <property type="component" value="Unassembled WGS sequence"/>
</dbReference>
<organism evidence="2 3">
    <name type="scientific">Anthostomella pinea</name>
    <dbReference type="NCBI Taxonomy" id="933095"/>
    <lineage>
        <taxon>Eukaryota</taxon>
        <taxon>Fungi</taxon>
        <taxon>Dikarya</taxon>
        <taxon>Ascomycota</taxon>
        <taxon>Pezizomycotina</taxon>
        <taxon>Sordariomycetes</taxon>
        <taxon>Xylariomycetidae</taxon>
        <taxon>Xylariales</taxon>
        <taxon>Xylariaceae</taxon>
        <taxon>Anthostomella</taxon>
    </lineage>
</organism>
<protein>
    <submittedName>
        <fullName evidence="2">Uu.00g083280.m01.CDS01</fullName>
    </submittedName>
</protein>
<name>A0AAI8YJM0_9PEZI</name>
<gene>
    <name evidence="2" type="ORF">KHLLAP_LOCUS7610</name>
</gene>
<proteinExistence type="predicted"/>
<comment type="caution">
    <text evidence="2">The sequence shown here is derived from an EMBL/GenBank/DDBJ whole genome shotgun (WGS) entry which is preliminary data.</text>
</comment>
<dbReference type="SUPFAM" id="SSF82171">
    <property type="entry name" value="DPP6 N-terminal domain-like"/>
    <property type="match status" value="1"/>
</dbReference>
<evidence type="ECO:0000313" key="3">
    <source>
        <dbReference type="Proteomes" id="UP001295740"/>
    </source>
</evidence>
<keyword evidence="3" id="KW-1185">Reference proteome</keyword>
<feature type="region of interest" description="Disordered" evidence="1">
    <location>
        <begin position="370"/>
        <end position="417"/>
    </location>
</feature>